<feature type="non-terminal residue" evidence="2">
    <location>
        <position position="1"/>
    </location>
</feature>
<dbReference type="InterPro" id="IPR014729">
    <property type="entry name" value="Rossmann-like_a/b/a_fold"/>
</dbReference>
<organism evidence="2">
    <name type="scientific">marine sediment metagenome</name>
    <dbReference type="NCBI Taxonomy" id="412755"/>
    <lineage>
        <taxon>unclassified sequences</taxon>
        <taxon>metagenomes</taxon>
        <taxon>ecological metagenomes</taxon>
    </lineage>
</organism>
<dbReference type="CDD" id="cd01991">
    <property type="entry name" value="Asn_synthase_B_C"/>
    <property type="match status" value="1"/>
</dbReference>
<feature type="domain" description="Asparagine synthetase" evidence="1">
    <location>
        <begin position="7"/>
        <end position="232"/>
    </location>
</feature>
<protein>
    <recommendedName>
        <fullName evidence="1">Asparagine synthetase domain-containing protein</fullName>
    </recommendedName>
</protein>
<evidence type="ECO:0000313" key="2">
    <source>
        <dbReference type="EMBL" id="GAI94272.1"/>
    </source>
</evidence>
<sequence>PSIFKNYKIARDLGLTVILNGQGADEIMGGYYKFDAIRNHLINYNKKNTFYPFMFCNFNEEILNQEIIKKKGGALEELISYREGFGIKNLEKSHKFLTKTLLSRILQFEDFLSMANGVECRVPFLDHRIVELAFSIPFEKHIKGYDGKMLMRKAAKNILPKELISRPKQAFPMENPEILQKKLYSIYSEYHKEIKQSELLNKIFKKEFLNNKELSNQLSGIHLWKILSMWRWENALKNIKYELK</sequence>
<dbReference type="Pfam" id="PF00733">
    <property type="entry name" value="Asn_synthase"/>
    <property type="match status" value="1"/>
</dbReference>
<dbReference type="GO" id="GO:0005829">
    <property type="term" value="C:cytosol"/>
    <property type="evidence" value="ECO:0007669"/>
    <property type="project" value="TreeGrafter"/>
</dbReference>
<dbReference type="PANTHER" id="PTHR43284:SF1">
    <property type="entry name" value="ASPARAGINE SYNTHETASE"/>
    <property type="match status" value="1"/>
</dbReference>
<proteinExistence type="predicted"/>
<evidence type="ECO:0000259" key="1">
    <source>
        <dbReference type="Pfam" id="PF00733"/>
    </source>
</evidence>
<dbReference type="InterPro" id="IPR051786">
    <property type="entry name" value="ASN_synthetase/amidase"/>
</dbReference>
<comment type="caution">
    <text evidence="2">The sequence shown here is derived from an EMBL/GenBank/DDBJ whole genome shotgun (WGS) entry which is preliminary data.</text>
</comment>
<dbReference type="InterPro" id="IPR001962">
    <property type="entry name" value="Asn_synthase"/>
</dbReference>
<dbReference type="EMBL" id="BARW01019349">
    <property type="protein sequence ID" value="GAI94272.1"/>
    <property type="molecule type" value="Genomic_DNA"/>
</dbReference>
<dbReference type="GO" id="GO:0004066">
    <property type="term" value="F:asparagine synthase (glutamine-hydrolyzing) activity"/>
    <property type="evidence" value="ECO:0007669"/>
    <property type="project" value="InterPro"/>
</dbReference>
<dbReference type="SUPFAM" id="SSF52402">
    <property type="entry name" value="Adenine nucleotide alpha hydrolases-like"/>
    <property type="match status" value="1"/>
</dbReference>
<dbReference type="AlphaFoldDB" id="X1SMG7"/>
<name>X1SMG7_9ZZZZ</name>
<accession>X1SMG7</accession>
<reference evidence="2" key="1">
    <citation type="journal article" date="2014" name="Front. Microbiol.">
        <title>High frequency of phylogenetically diverse reductive dehalogenase-homologous genes in deep subseafloor sedimentary metagenomes.</title>
        <authorList>
            <person name="Kawai M."/>
            <person name="Futagami T."/>
            <person name="Toyoda A."/>
            <person name="Takaki Y."/>
            <person name="Nishi S."/>
            <person name="Hori S."/>
            <person name="Arai W."/>
            <person name="Tsubouchi T."/>
            <person name="Morono Y."/>
            <person name="Uchiyama I."/>
            <person name="Ito T."/>
            <person name="Fujiyama A."/>
            <person name="Inagaki F."/>
            <person name="Takami H."/>
        </authorList>
    </citation>
    <scope>NUCLEOTIDE SEQUENCE</scope>
    <source>
        <strain evidence="2">Expedition CK06-06</strain>
    </source>
</reference>
<dbReference type="GO" id="GO:0006529">
    <property type="term" value="P:asparagine biosynthetic process"/>
    <property type="evidence" value="ECO:0007669"/>
    <property type="project" value="InterPro"/>
</dbReference>
<dbReference type="Gene3D" id="3.40.50.620">
    <property type="entry name" value="HUPs"/>
    <property type="match status" value="1"/>
</dbReference>
<gene>
    <name evidence="2" type="ORF">S12H4_32921</name>
</gene>
<dbReference type="PANTHER" id="PTHR43284">
    <property type="entry name" value="ASPARAGINE SYNTHETASE (GLUTAMINE-HYDROLYZING)"/>
    <property type="match status" value="1"/>
</dbReference>